<dbReference type="InterPro" id="IPR050207">
    <property type="entry name" value="Trans_regulatory_Fis"/>
</dbReference>
<evidence type="ECO:0000313" key="7">
    <source>
        <dbReference type="Proteomes" id="UP000253769"/>
    </source>
</evidence>
<evidence type="ECO:0000256" key="1">
    <source>
        <dbReference type="ARBA" id="ARBA00008559"/>
    </source>
</evidence>
<dbReference type="RefSeq" id="WP_114696284.1">
    <property type="nucleotide sequence ID" value="NZ_QQOH01000003.1"/>
</dbReference>
<protein>
    <recommendedName>
        <fullName evidence="3">Putative Fis-like DNA-binding protein</fullName>
    </recommendedName>
</protein>
<dbReference type="OrthoDB" id="9802388at2"/>
<evidence type="ECO:0000259" key="5">
    <source>
        <dbReference type="Pfam" id="PF02954"/>
    </source>
</evidence>
<comment type="caution">
    <text evidence="6">The sequence shown here is derived from an EMBL/GenBank/DDBJ whole genome shotgun (WGS) entry which is preliminary data.</text>
</comment>
<evidence type="ECO:0000313" key="6">
    <source>
        <dbReference type="EMBL" id="RDE19941.1"/>
    </source>
</evidence>
<keyword evidence="7" id="KW-1185">Reference proteome</keyword>
<feature type="region of interest" description="Disordered" evidence="4">
    <location>
        <begin position="1"/>
        <end position="31"/>
    </location>
</feature>
<dbReference type="EMBL" id="QQOH01000003">
    <property type="protein sequence ID" value="RDE19941.1"/>
    <property type="molecule type" value="Genomic_DNA"/>
</dbReference>
<dbReference type="InterPro" id="IPR005412">
    <property type="entry name" value="Fis_DNA-bd"/>
</dbReference>
<comment type="similarity">
    <text evidence="1">Belongs to the transcriptional regulatory Fis family.</text>
</comment>
<dbReference type="GO" id="GO:0006355">
    <property type="term" value="P:regulation of DNA-templated transcription"/>
    <property type="evidence" value="ECO:0007669"/>
    <property type="project" value="InterPro"/>
</dbReference>
<gene>
    <name evidence="6" type="ORF">DV711_13825</name>
</gene>
<dbReference type="Proteomes" id="UP000253769">
    <property type="component" value="Unassembled WGS sequence"/>
</dbReference>
<accession>A0A369WF10</accession>
<dbReference type="AlphaFoldDB" id="A0A369WF10"/>
<dbReference type="PRINTS" id="PR01591">
    <property type="entry name" value="DNABINDNGFIS"/>
</dbReference>
<dbReference type="Pfam" id="PF02954">
    <property type="entry name" value="HTH_8"/>
    <property type="match status" value="1"/>
</dbReference>
<evidence type="ECO:0000256" key="2">
    <source>
        <dbReference type="ARBA" id="ARBA00023125"/>
    </source>
</evidence>
<feature type="compositionally biased region" description="Polar residues" evidence="4">
    <location>
        <begin position="1"/>
        <end position="27"/>
    </location>
</feature>
<dbReference type="InterPro" id="IPR009057">
    <property type="entry name" value="Homeodomain-like_sf"/>
</dbReference>
<dbReference type="PANTHER" id="PTHR47918:SF1">
    <property type="entry name" value="DNA-BINDING PROTEIN FIS"/>
    <property type="match status" value="1"/>
</dbReference>
<evidence type="ECO:0000256" key="4">
    <source>
        <dbReference type="SAM" id="MobiDB-lite"/>
    </source>
</evidence>
<dbReference type="PRINTS" id="PR01590">
    <property type="entry name" value="HTHFIS"/>
</dbReference>
<dbReference type="InterPro" id="IPR002197">
    <property type="entry name" value="HTH_Fis"/>
</dbReference>
<dbReference type="PANTHER" id="PTHR47918">
    <property type="entry name" value="DNA-BINDING PROTEIN FIS"/>
    <property type="match status" value="1"/>
</dbReference>
<reference evidence="6 7" key="1">
    <citation type="submission" date="2018-07" db="EMBL/GenBank/DDBJ databases">
        <title>Motiliproteus coralliicola sp. nov., a bacterium isolated from Coral.</title>
        <authorList>
            <person name="Wang G."/>
        </authorList>
    </citation>
    <scope>NUCLEOTIDE SEQUENCE [LARGE SCALE GENOMIC DNA]</scope>
    <source>
        <strain evidence="6 7">C34</strain>
    </source>
</reference>
<organism evidence="6 7">
    <name type="scientific">Motiliproteus coralliicola</name>
    <dbReference type="NCBI Taxonomy" id="2283196"/>
    <lineage>
        <taxon>Bacteria</taxon>
        <taxon>Pseudomonadati</taxon>
        <taxon>Pseudomonadota</taxon>
        <taxon>Gammaproteobacteria</taxon>
        <taxon>Oceanospirillales</taxon>
        <taxon>Oceanospirillaceae</taxon>
        <taxon>Motiliproteus</taxon>
    </lineage>
</organism>
<name>A0A369WF10_9GAMM</name>
<proteinExistence type="inferred from homology"/>
<sequence>MTLGSTQIVTEQETPLQLSDSAANEPNQPKRLRHSVSEAMENYFKQLDGQPACNVYELVLNEIEAPLLEAVMQYTRDNQTKASEVLGLNRGTLRKKLKQYGLL</sequence>
<evidence type="ECO:0000256" key="3">
    <source>
        <dbReference type="ARBA" id="ARBA00029540"/>
    </source>
</evidence>
<keyword evidence="2 6" id="KW-0238">DNA-binding</keyword>
<dbReference type="GO" id="GO:0043565">
    <property type="term" value="F:sequence-specific DNA binding"/>
    <property type="evidence" value="ECO:0007669"/>
    <property type="project" value="InterPro"/>
</dbReference>
<dbReference type="SUPFAM" id="SSF46689">
    <property type="entry name" value="Homeodomain-like"/>
    <property type="match status" value="1"/>
</dbReference>
<dbReference type="Gene3D" id="1.10.10.60">
    <property type="entry name" value="Homeodomain-like"/>
    <property type="match status" value="1"/>
</dbReference>
<dbReference type="PIRSF" id="PIRSF002097">
    <property type="entry name" value="DNA-binding_Fis"/>
    <property type="match status" value="1"/>
</dbReference>
<feature type="domain" description="DNA binding HTH" evidence="5">
    <location>
        <begin position="60"/>
        <end position="100"/>
    </location>
</feature>
<dbReference type="NCBIfam" id="NF001659">
    <property type="entry name" value="PRK00430.1"/>
    <property type="match status" value="1"/>
</dbReference>